<dbReference type="Proteomes" id="UP001596296">
    <property type="component" value="Unassembled WGS sequence"/>
</dbReference>
<reference evidence="2 3" key="1">
    <citation type="journal article" date="2019" name="Int. J. Syst. Evol. Microbiol.">
        <title>The Global Catalogue of Microorganisms (GCM) 10K type strain sequencing project: providing services to taxonomists for standard genome sequencing and annotation.</title>
        <authorList>
            <consortium name="The Broad Institute Genomics Platform"/>
            <consortium name="The Broad Institute Genome Sequencing Center for Infectious Disease"/>
            <person name="Wu L."/>
            <person name="Ma J."/>
        </authorList>
    </citation>
    <scope>NUCLEOTIDE SEQUENCE [LARGE SCALE GENOMIC DNA]</scope>
    <source>
        <strain evidence="2 3">SKJ47</strain>
    </source>
</reference>
<gene>
    <name evidence="2" type="ORF">ACFQE9_06370</name>
</gene>
<proteinExistence type="predicted"/>
<keyword evidence="1" id="KW-1133">Transmembrane helix</keyword>
<evidence type="ECO:0000256" key="1">
    <source>
        <dbReference type="SAM" id="Phobius"/>
    </source>
</evidence>
<dbReference type="EMBL" id="JBHSXL010000006">
    <property type="protein sequence ID" value="MFC6892232.1"/>
    <property type="molecule type" value="Genomic_DNA"/>
</dbReference>
<feature type="transmembrane region" description="Helical" evidence="1">
    <location>
        <begin position="12"/>
        <end position="37"/>
    </location>
</feature>
<evidence type="ECO:0000313" key="3">
    <source>
        <dbReference type="Proteomes" id="UP001596296"/>
    </source>
</evidence>
<comment type="caution">
    <text evidence="2">The sequence shown here is derived from an EMBL/GenBank/DDBJ whole genome shotgun (WGS) entry which is preliminary data.</text>
</comment>
<accession>A0ABD5URY9</accession>
<protein>
    <submittedName>
        <fullName evidence="2">DUF4330 family protein</fullName>
    </submittedName>
</protein>
<dbReference type="AlphaFoldDB" id="A0ABD5URY9"/>
<dbReference type="RefSeq" id="WP_379742023.1">
    <property type="nucleotide sequence ID" value="NZ_JBHSVN010000001.1"/>
</dbReference>
<sequence length="366" mass="38378">MALIDDEGNLLGVVNVVDALVVLLVAAVVVAGAALVLADDPAPEPDTGTTHATLDLGTQPDYVVAAINEGDVYEPSDGTRLTITDLHLTPREGGVAVLARVEVQGTLDDDGAITYENAPLRLGRSLEIATDRYQVNGQIRDVGEADAIDAEETTAVLRGTMPAAAAESIASGDELRLAGRTVATVEDSAVYATADPGTRRVLLAVSLDAHRHGDSLWFAGTPLRQGQNLTFPTTAYSFEGTVERVGGEPELDSATTREVTLRMEDVHEDMADAIAPGMVEYSGEETVAEVTDVETEPSIIIATGDDGTVNVVDHPVNREVTITADLRVRETTTGVRFKGEPLRQGSTVVLDLGTVTVEATVVAVGA</sequence>
<organism evidence="2 3">
    <name type="scientific">Halopenitus salinus</name>
    <dbReference type="NCBI Taxonomy" id="1198295"/>
    <lineage>
        <taxon>Archaea</taxon>
        <taxon>Methanobacteriati</taxon>
        <taxon>Methanobacteriota</taxon>
        <taxon>Stenosarchaea group</taxon>
        <taxon>Halobacteria</taxon>
        <taxon>Halobacteriales</taxon>
        <taxon>Haloferacaceae</taxon>
        <taxon>Halopenitus</taxon>
    </lineage>
</organism>
<dbReference type="Pfam" id="PF14221">
    <property type="entry name" value="DUF4330"/>
    <property type="match status" value="2"/>
</dbReference>
<keyword evidence="3" id="KW-1185">Reference proteome</keyword>
<evidence type="ECO:0000313" key="2">
    <source>
        <dbReference type="EMBL" id="MFC6892232.1"/>
    </source>
</evidence>
<dbReference type="InterPro" id="IPR025480">
    <property type="entry name" value="DUF4330"/>
</dbReference>
<name>A0ABD5URY9_9EURY</name>
<keyword evidence="1" id="KW-0812">Transmembrane</keyword>
<keyword evidence="1" id="KW-0472">Membrane</keyword>